<dbReference type="SUPFAM" id="SSF52833">
    <property type="entry name" value="Thioredoxin-like"/>
    <property type="match status" value="1"/>
</dbReference>
<keyword evidence="4 6" id="KW-1133">Transmembrane helix</keyword>
<comment type="subcellular location">
    <subcellularLocation>
        <location evidence="1">Cell membrane</location>
        <topology evidence="1">Multi-pass membrane protein</topology>
    </subcellularLocation>
</comment>
<feature type="transmembrane region" description="Helical" evidence="6">
    <location>
        <begin position="154"/>
        <end position="178"/>
    </location>
</feature>
<dbReference type="Pfam" id="PF17991">
    <property type="entry name" value="Thioredoxin_10"/>
    <property type="match status" value="1"/>
</dbReference>
<protein>
    <recommendedName>
        <fullName evidence="7">Thioredoxin domain-containing protein</fullName>
    </recommendedName>
</protein>
<organism evidence="8 9">
    <name type="scientific">Candidatus Campbellbacteria bacterium RIFOXYC2_FULL_35_25</name>
    <dbReference type="NCBI Taxonomy" id="1797582"/>
    <lineage>
        <taxon>Bacteria</taxon>
        <taxon>Candidatus Campbelliibacteriota</taxon>
    </lineage>
</organism>
<reference evidence="8 9" key="1">
    <citation type="journal article" date="2016" name="Nat. Commun.">
        <title>Thousands of microbial genomes shed light on interconnected biogeochemical processes in an aquifer system.</title>
        <authorList>
            <person name="Anantharaman K."/>
            <person name="Brown C.T."/>
            <person name="Hug L.A."/>
            <person name="Sharon I."/>
            <person name="Castelle C.J."/>
            <person name="Probst A.J."/>
            <person name="Thomas B.C."/>
            <person name="Singh A."/>
            <person name="Wilkins M.J."/>
            <person name="Karaoz U."/>
            <person name="Brodie E.L."/>
            <person name="Williams K.H."/>
            <person name="Hubbard S.S."/>
            <person name="Banfield J.F."/>
        </authorList>
    </citation>
    <scope>NUCLEOTIDE SEQUENCE [LARGE SCALE GENOMIC DNA]</scope>
</reference>
<feature type="transmembrane region" description="Helical" evidence="6">
    <location>
        <begin position="199"/>
        <end position="215"/>
    </location>
</feature>
<feature type="transmembrane region" description="Helical" evidence="6">
    <location>
        <begin position="73"/>
        <end position="91"/>
    </location>
</feature>
<dbReference type="InterPro" id="IPR050553">
    <property type="entry name" value="Thioredoxin_ResA/DsbE_sf"/>
</dbReference>
<dbReference type="Proteomes" id="UP000179003">
    <property type="component" value="Unassembled WGS sequence"/>
</dbReference>
<dbReference type="STRING" id="1797582.A2442_02470"/>
<dbReference type="InterPro" id="IPR003834">
    <property type="entry name" value="Cyt_c_assmbl_TM_dom"/>
</dbReference>
<name>A0A1F5EJL0_9BACT</name>
<dbReference type="GO" id="GO:0016491">
    <property type="term" value="F:oxidoreductase activity"/>
    <property type="evidence" value="ECO:0007669"/>
    <property type="project" value="InterPro"/>
</dbReference>
<evidence type="ECO:0000259" key="7">
    <source>
        <dbReference type="PROSITE" id="PS51352"/>
    </source>
</evidence>
<evidence type="ECO:0000256" key="6">
    <source>
        <dbReference type="SAM" id="Phobius"/>
    </source>
</evidence>
<dbReference type="AlphaFoldDB" id="A0A1F5EJL0"/>
<feature type="transmembrane region" description="Helical" evidence="6">
    <location>
        <begin position="6"/>
        <end position="30"/>
    </location>
</feature>
<keyword evidence="2" id="KW-1003">Cell membrane</keyword>
<evidence type="ECO:0000256" key="2">
    <source>
        <dbReference type="ARBA" id="ARBA00022475"/>
    </source>
</evidence>
<dbReference type="Pfam" id="PF08534">
    <property type="entry name" value="Redoxin"/>
    <property type="match status" value="1"/>
</dbReference>
<accession>A0A1F5EJL0</accession>
<dbReference type="InterPro" id="IPR013740">
    <property type="entry name" value="Redoxin"/>
</dbReference>
<gene>
    <name evidence="8" type="ORF">A2442_02470</name>
</gene>
<evidence type="ECO:0000256" key="1">
    <source>
        <dbReference type="ARBA" id="ARBA00004651"/>
    </source>
</evidence>
<evidence type="ECO:0000313" key="9">
    <source>
        <dbReference type="Proteomes" id="UP000179003"/>
    </source>
</evidence>
<evidence type="ECO:0000256" key="5">
    <source>
        <dbReference type="ARBA" id="ARBA00023136"/>
    </source>
</evidence>
<dbReference type="PROSITE" id="PS51352">
    <property type="entry name" value="THIOREDOXIN_2"/>
    <property type="match status" value="1"/>
</dbReference>
<feature type="domain" description="Thioredoxin" evidence="7">
    <location>
        <begin position="273"/>
        <end position="427"/>
    </location>
</feature>
<dbReference type="GO" id="GO:0005886">
    <property type="term" value="C:plasma membrane"/>
    <property type="evidence" value="ECO:0007669"/>
    <property type="project" value="UniProtKB-SubCell"/>
</dbReference>
<dbReference type="Pfam" id="PF02683">
    <property type="entry name" value="DsbD_TM"/>
    <property type="match status" value="1"/>
</dbReference>
<dbReference type="Gene3D" id="2.60.120.260">
    <property type="entry name" value="Galactose-binding domain-like"/>
    <property type="match status" value="1"/>
</dbReference>
<dbReference type="InterPro" id="IPR041017">
    <property type="entry name" value="Thioredoxin_10"/>
</dbReference>
<evidence type="ECO:0000313" key="8">
    <source>
        <dbReference type="EMBL" id="OGD67575.1"/>
    </source>
</evidence>
<proteinExistence type="predicted"/>
<comment type="caution">
    <text evidence="8">The sequence shown here is derived from an EMBL/GenBank/DDBJ whole genome shotgun (WGS) entry which is preliminary data.</text>
</comment>
<dbReference type="EMBL" id="MFAE01000003">
    <property type="protein sequence ID" value="OGD67575.1"/>
    <property type="molecule type" value="Genomic_DNA"/>
</dbReference>
<dbReference type="InterPro" id="IPR013766">
    <property type="entry name" value="Thioredoxin_domain"/>
</dbReference>
<feature type="transmembrane region" description="Helical" evidence="6">
    <location>
        <begin position="125"/>
        <end position="148"/>
    </location>
</feature>
<evidence type="ECO:0000256" key="3">
    <source>
        <dbReference type="ARBA" id="ARBA00022692"/>
    </source>
</evidence>
<keyword evidence="3 6" id="KW-0812">Transmembrane</keyword>
<sequence>MLLLLISFIAGILTVLAPCILPLLPVIIGHSITDTTPSRRRLFVVVASLGISVILFTLLLKASSLLIDIPQDFWKWISGGIIFLFGLTMVFPDLWEKFSFANTLSIKSNKVLTTGYQKNSVWGDVIIGASLGPIFSACSPTYFVILATVLPVSFFLGIIYLFTYVLGLSLALIVVALVGERIMAKVGKVSDPRGWFKKIFGVIFILVAIAIISGYDKKLQISLLDAGFLDVTKIEQKLLEKNDKKDVSINGTSSTDENTEVEDKARMNEGSFLSIKEKNKKFALAPDISTPDGFINTNNLPITISEFKGKKVVLLDIWTYSCINCQRTIPYLNEWYKEYEDEGLVIIGLHTPEFSFEKVQENVEKAVKDFGIKYPVVLDNDFSTWQAYKNQYWPRKYLIDIDGYIVYDHAGEGQYKETEVAIQRALRERADRLNMNVEVSSNISKPENVVSVESGKVKSPEVYFGSARNEYLANGTAGRTGEQTLLVPSSISFNKLYLSGTWNITSEYAENKSAGSIIFSYEAKNVYITAGGAEEVEVEIYKDDVFVKKVTIKNETLYMLIQDTDYGKHVLRIVIPKAGLQAFTFTFG</sequence>
<dbReference type="GO" id="GO:0017004">
    <property type="term" value="P:cytochrome complex assembly"/>
    <property type="evidence" value="ECO:0007669"/>
    <property type="project" value="InterPro"/>
</dbReference>
<dbReference type="PANTHER" id="PTHR42852">
    <property type="entry name" value="THIOL:DISULFIDE INTERCHANGE PROTEIN DSBE"/>
    <property type="match status" value="1"/>
</dbReference>
<dbReference type="Gene3D" id="3.40.30.10">
    <property type="entry name" value="Glutaredoxin"/>
    <property type="match status" value="1"/>
</dbReference>
<dbReference type="PANTHER" id="PTHR42852:SF13">
    <property type="entry name" value="PROTEIN DIPZ"/>
    <property type="match status" value="1"/>
</dbReference>
<dbReference type="InterPro" id="IPR036249">
    <property type="entry name" value="Thioredoxin-like_sf"/>
</dbReference>
<keyword evidence="5 6" id="KW-0472">Membrane</keyword>
<feature type="transmembrane region" description="Helical" evidence="6">
    <location>
        <begin position="42"/>
        <end position="67"/>
    </location>
</feature>
<evidence type="ECO:0000256" key="4">
    <source>
        <dbReference type="ARBA" id="ARBA00022989"/>
    </source>
</evidence>